<reference evidence="1" key="2">
    <citation type="journal article" date="2015" name="Data Brief">
        <title>Shoot transcriptome of the giant reed, Arundo donax.</title>
        <authorList>
            <person name="Barrero R.A."/>
            <person name="Guerrero F.D."/>
            <person name="Moolhuijzen P."/>
            <person name="Goolsby J.A."/>
            <person name="Tidwell J."/>
            <person name="Bellgard S.E."/>
            <person name="Bellgard M.I."/>
        </authorList>
    </citation>
    <scope>NUCLEOTIDE SEQUENCE</scope>
    <source>
        <tissue evidence="1">Shoot tissue taken approximately 20 cm above the soil surface</tissue>
    </source>
</reference>
<accession>A0A0A9GGG4</accession>
<dbReference type="AlphaFoldDB" id="A0A0A9GGG4"/>
<protein>
    <submittedName>
        <fullName evidence="1">Uncharacterized protein</fullName>
    </submittedName>
</protein>
<name>A0A0A9GGG4_ARUDO</name>
<sequence>MDPPKYATKIFSSSICTIVEAWQLLKGALPAGNTNSSFTMLQPDNTFAVMLIMFSVFS</sequence>
<proteinExistence type="predicted"/>
<organism evidence="1">
    <name type="scientific">Arundo donax</name>
    <name type="common">Giant reed</name>
    <name type="synonym">Donax arundinaceus</name>
    <dbReference type="NCBI Taxonomy" id="35708"/>
    <lineage>
        <taxon>Eukaryota</taxon>
        <taxon>Viridiplantae</taxon>
        <taxon>Streptophyta</taxon>
        <taxon>Embryophyta</taxon>
        <taxon>Tracheophyta</taxon>
        <taxon>Spermatophyta</taxon>
        <taxon>Magnoliopsida</taxon>
        <taxon>Liliopsida</taxon>
        <taxon>Poales</taxon>
        <taxon>Poaceae</taxon>
        <taxon>PACMAD clade</taxon>
        <taxon>Arundinoideae</taxon>
        <taxon>Arundineae</taxon>
        <taxon>Arundo</taxon>
    </lineage>
</organism>
<dbReference type="EMBL" id="GBRH01174319">
    <property type="protein sequence ID" value="JAE23577.1"/>
    <property type="molecule type" value="Transcribed_RNA"/>
</dbReference>
<reference evidence="1" key="1">
    <citation type="submission" date="2014-09" db="EMBL/GenBank/DDBJ databases">
        <authorList>
            <person name="Magalhaes I.L.F."/>
            <person name="Oliveira U."/>
            <person name="Santos F.R."/>
            <person name="Vidigal T.H.D.A."/>
            <person name="Brescovit A.D."/>
            <person name="Santos A.J."/>
        </authorList>
    </citation>
    <scope>NUCLEOTIDE SEQUENCE</scope>
    <source>
        <tissue evidence="1">Shoot tissue taken approximately 20 cm above the soil surface</tissue>
    </source>
</reference>
<evidence type="ECO:0000313" key="1">
    <source>
        <dbReference type="EMBL" id="JAE23577.1"/>
    </source>
</evidence>